<dbReference type="InterPro" id="IPR012910">
    <property type="entry name" value="Plug_dom"/>
</dbReference>
<dbReference type="InterPro" id="IPR037066">
    <property type="entry name" value="Plug_dom_sf"/>
</dbReference>
<gene>
    <name evidence="14" type="ORF">FC093_20690</name>
</gene>
<evidence type="ECO:0000256" key="11">
    <source>
        <dbReference type="RuleBase" id="RU003357"/>
    </source>
</evidence>
<dbReference type="SUPFAM" id="SSF56935">
    <property type="entry name" value="Porins"/>
    <property type="match status" value="1"/>
</dbReference>
<keyword evidence="5" id="KW-0732">Signal</keyword>
<proteinExistence type="inferred from homology"/>
<evidence type="ECO:0000259" key="13">
    <source>
        <dbReference type="Pfam" id="PF07715"/>
    </source>
</evidence>
<dbReference type="InterPro" id="IPR000531">
    <property type="entry name" value="Beta-barrel_TonB"/>
</dbReference>
<organism evidence="14 15">
    <name type="scientific">Ilyomonas limi</name>
    <dbReference type="NCBI Taxonomy" id="2575867"/>
    <lineage>
        <taxon>Bacteria</taxon>
        <taxon>Pseudomonadati</taxon>
        <taxon>Bacteroidota</taxon>
        <taxon>Chitinophagia</taxon>
        <taxon>Chitinophagales</taxon>
        <taxon>Chitinophagaceae</taxon>
        <taxon>Ilyomonas</taxon>
    </lineage>
</organism>
<evidence type="ECO:0000256" key="5">
    <source>
        <dbReference type="ARBA" id="ARBA00022729"/>
    </source>
</evidence>
<comment type="subcellular location">
    <subcellularLocation>
        <location evidence="1 10">Cell outer membrane</location>
        <topology evidence="1 10">Multi-pass membrane protein</topology>
    </subcellularLocation>
</comment>
<dbReference type="SUPFAM" id="SSF49464">
    <property type="entry name" value="Carboxypeptidase regulatory domain-like"/>
    <property type="match status" value="1"/>
</dbReference>
<dbReference type="Pfam" id="PF00593">
    <property type="entry name" value="TonB_dep_Rec_b-barrel"/>
    <property type="match status" value="1"/>
</dbReference>
<dbReference type="InterPro" id="IPR008969">
    <property type="entry name" value="CarboxyPept-like_regulatory"/>
</dbReference>
<dbReference type="PANTHER" id="PTHR30069">
    <property type="entry name" value="TONB-DEPENDENT OUTER MEMBRANE RECEPTOR"/>
    <property type="match status" value="1"/>
</dbReference>
<keyword evidence="2 10" id="KW-0813">Transport</keyword>
<dbReference type="Gene3D" id="2.170.130.10">
    <property type="entry name" value="TonB-dependent receptor, plug domain"/>
    <property type="match status" value="1"/>
</dbReference>
<evidence type="ECO:0000256" key="2">
    <source>
        <dbReference type="ARBA" id="ARBA00022448"/>
    </source>
</evidence>
<dbReference type="Gene3D" id="2.40.170.20">
    <property type="entry name" value="TonB-dependent receptor, beta-barrel domain"/>
    <property type="match status" value="1"/>
</dbReference>
<evidence type="ECO:0000256" key="8">
    <source>
        <dbReference type="ARBA" id="ARBA00023170"/>
    </source>
</evidence>
<protein>
    <submittedName>
        <fullName evidence="14">TonB-dependent receptor</fullName>
    </submittedName>
</protein>
<comment type="caution">
    <text evidence="14">The sequence shown here is derived from an EMBL/GenBank/DDBJ whole genome shotgun (WGS) entry which is preliminary data.</text>
</comment>
<dbReference type="Pfam" id="PF07715">
    <property type="entry name" value="Plug"/>
    <property type="match status" value="1"/>
</dbReference>
<dbReference type="OrthoDB" id="9795928at2"/>
<dbReference type="Proteomes" id="UP000305848">
    <property type="component" value="Unassembled WGS sequence"/>
</dbReference>
<evidence type="ECO:0000313" key="15">
    <source>
        <dbReference type="Proteomes" id="UP000305848"/>
    </source>
</evidence>
<evidence type="ECO:0000256" key="7">
    <source>
        <dbReference type="ARBA" id="ARBA00023136"/>
    </source>
</evidence>
<feature type="domain" description="TonB-dependent receptor-like beta-barrel" evidence="12">
    <location>
        <begin position="248"/>
        <end position="757"/>
    </location>
</feature>
<dbReference type="PROSITE" id="PS52016">
    <property type="entry name" value="TONB_DEPENDENT_REC_3"/>
    <property type="match status" value="1"/>
</dbReference>
<dbReference type="GO" id="GO:0009279">
    <property type="term" value="C:cell outer membrane"/>
    <property type="evidence" value="ECO:0007669"/>
    <property type="project" value="UniProtKB-SubCell"/>
</dbReference>
<dbReference type="InterPro" id="IPR039426">
    <property type="entry name" value="TonB-dep_rcpt-like"/>
</dbReference>
<keyword evidence="15" id="KW-1185">Reference proteome</keyword>
<evidence type="ECO:0000256" key="6">
    <source>
        <dbReference type="ARBA" id="ARBA00023077"/>
    </source>
</evidence>
<evidence type="ECO:0000313" key="14">
    <source>
        <dbReference type="EMBL" id="TKK65237.1"/>
    </source>
</evidence>
<name>A0A4U3KW22_9BACT</name>
<comment type="similarity">
    <text evidence="10 11">Belongs to the TonB-dependent receptor family.</text>
</comment>
<keyword evidence="3 10" id="KW-1134">Transmembrane beta strand</keyword>
<accession>A0A4U3KW22</accession>
<evidence type="ECO:0000256" key="9">
    <source>
        <dbReference type="ARBA" id="ARBA00023237"/>
    </source>
</evidence>
<sequence>MHLMKWLFVLIFCSLPLIFFAQSNKPKGFLSGKVTDKISGQVLPGATVYIHELNTGAITNDSGYFKTPQVNAGTYTVEISYQGYAADVEQVKVAADNTMKEFKLSPTYVEQQAVTVTGVSSATSTKRASQPITIVRHDDLVKTTSSNLIDALSKTVPGVSSITTGPAISKPVIRGLSYNRVVVVNDGIRQEGQQWGDEHGIEIDDYSAQRVEVLKGAASLMYGSDAIAGVINIQTQLPAPEGTIRGNIISEYQTNNNLRGLGGNIGGTKNGFHWNGYGSFKGAQDYRNPYDGRVFNSKFYNANFGGMVGITKSWGHSYLLVSNFNQHVGMVEGERDSATGAFIKADASGSSSTATEEDFKKIAPEVPYQHVQHFKVISDNTFNLGSSRLDAVFGFQRNQRREFGNAENTAIPDAYFDLKTVNYSLDFHFPYKGNFKTSAGISGMYQNNQNKAEEVLIPNYDLLDIGGFIYTQYTQGKLSFNAGARFDNRHLQSKAMTVDNVQKFTAFSKNFSNLSASAGISYQASDKITLKANIAKGFRAPNMAELASNGAHEGTLRYEVGSPSLKSENSYEVDGGMEINTEHVSFSASLFYNYIHHFIFYRRVQNATGSDSLLYDNETNEYLQVFRFAQQTAYLYGGELHVDIHPHPLDWLHFENTFTYVRAQFTQAIDGSINVPFIPAARYLSELRGNFLSKGKSLKNVYVMVDADYTFKQSHPFTGYNTETSTGDYLLFNAGIGADIARNGKTLFTIALAGNNLGNLAYQNHLNRLKYLDINNVTGRQGVYEMGRNFSIKVNVPLNFKM</sequence>
<dbReference type="EMBL" id="SZQL01000023">
    <property type="protein sequence ID" value="TKK65237.1"/>
    <property type="molecule type" value="Genomic_DNA"/>
</dbReference>
<dbReference type="Pfam" id="PF13715">
    <property type="entry name" value="CarbopepD_reg_2"/>
    <property type="match status" value="1"/>
</dbReference>
<dbReference type="InterPro" id="IPR036942">
    <property type="entry name" value="Beta-barrel_TonB_sf"/>
</dbReference>
<evidence type="ECO:0000256" key="3">
    <source>
        <dbReference type="ARBA" id="ARBA00022452"/>
    </source>
</evidence>
<keyword evidence="6 11" id="KW-0798">TonB box</keyword>
<evidence type="ECO:0000256" key="4">
    <source>
        <dbReference type="ARBA" id="ARBA00022692"/>
    </source>
</evidence>
<keyword evidence="9 10" id="KW-0998">Cell outer membrane</keyword>
<evidence type="ECO:0000259" key="12">
    <source>
        <dbReference type="Pfam" id="PF00593"/>
    </source>
</evidence>
<keyword evidence="4 10" id="KW-0812">Transmembrane</keyword>
<dbReference type="PANTHER" id="PTHR30069:SF29">
    <property type="entry name" value="HEMOGLOBIN AND HEMOGLOBIN-HAPTOGLOBIN-BINDING PROTEIN 1-RELATED"/>
    <property type="match status" value="1"/>
</dbReference>
<evidence type="ECO:0000256" key="10">
    <source>
        <dbReference type="PROSITE-ProRule" id="PRU01360"/>
    </source>
</evidence>
<evidence type="ECO:0000256" key="1">
    <source>
        <dbReference type="ARBA" id="ARBA00004571"/>
    </source>
</evidence>
<keyword evidence="8 14" id="KW-0675">Receptor</keyword>
<reference evidence="14 15" key="1">
    <citation type="submission" date="2019-05" db="EMBL/GenBank/DDBJ databases">
        <title>Panacibacter sp. strain 17mud1-8 Genome sequencing and assembly.</title>
        <authorList>
            <person name="Chhetri G."/>
        </authorList>
    </citation>
    <scope>NUCLEOTIDE SEQUENCE [LARGE SCALE GENOMIC DNA]</scope>
    <source>
        <strain evidence="14 15">17mud1-8</strain>
    </source>
</reference>
<feature type="domain" description="TonB-dependent receptor plug" evidence="13">
    <location>
        <begin position="126"/>
        <end position="230"/>
    </location>
</feature>
<dbReference type="Gene3D" id="2.60.40.1120">
    <property type="entry name" value="Carboxypeptidase-like, regulatory domain"/>
    <property type="match status" value="1"/>
</dbReference>
<dbReference type="AlphaFoldDB" id="A0A4U3KW22"/>
<keyword evidence="7 10" id="KW-0472">Membrane</keyword>
<dbReference type="GO" id="GO:0044718">
    <property type="term" value="P:siderophore transmembrane transport"/>
    <property type="evidence" value="ECO:0007669"/>
    <property type="project" value="TreeGrafter"/>
</dbReference>
<dbReference type="GO" id="GO:0015344">
    <property type="term" value="F:siderophore uptake transmembrane transporter activity"/>
    <property type="evidence" value="ECO:0007669"/>
    <property type="project" value="TreeGrafter"/>
</dbReference>